<evidence type="ECO:0000313" key="7">
    <source>
        <dbReference type="Proteomes" id="UP001139179"/>
    </source>
</evidence>
<sequence length="177" mass="19306">MIGQFLRENKVVAGIMVILRLYLGWAWLSSGVGKVTGGFHAGGFLESAVTNPVMKGEEVLYPVYVTFLESVAIPYADLFSLVVAWGEILVGLGLITGILTSAAAFFGVAMNMAFLFAGTISTNPLLILISIFIMAAGANAGRFGGDRWVLPYLRRQLLRKREDLHVKIEQREGLLQK</sequence>
<dbReference type="EMBL" id="JAMBOL010000022">
    <property type="protein sequence ID" value="MCM3715833.1"/>
    <property type="molecule type" value="Genomic_DNA"/>
</dbReference>
<evidence type="ECO:0000256" key="5">
    <source>
        <dbReference type="SAM" id="Phobius"/>
    </source>
</evidence>
<dbReference type="RefSeq" id="WP_251224532.1">
    <property type="nucleotide sequence ID" value="NZ_JAMBOL010000022.1"/>
</dbReference>
<comment type="subcellular location">
    <subcellularLocation>
        <location evidence="1">Membrane</location>
        <topology evidence="1">Multi-pass membrane protein</topology>
    </subcellularLocation>
</comment>
<gene>
    <name evidence="6" type="ORF">M3202_17390</name>
</gene>
<feature type="transmembrane region" description="Helical" evidence="5">
    <location>
        <begin position="12"/>
        <end position="28"/>
    </location>
</feature>
<feature type="transmembrane region" description="Helical" evidence="5">
    <location>
        <begin position="88"/>
        <end position="108"/>
    </location>
</feature>
<dbReference type="GO" id="GO:0016020">
    <property type="term" value="C:membrane"/>
    <property type="evidence" value="ECO:0007669"/>
    <property type="project" value="UniProtKB-SubCell"/>
</dbReference>
<organism evidence="6 7">
    <name type="scientific">Halalkalibacter oceani</name>
    <dbReference type="NCBI Taxonomy" id="1653776"/>
    <lineage>
        <taxon>Bacteria</taxon>
        <taxon>Bacillati</taxon>
        <taxon>Bacillota</taxon>
        <taxon>Bacilli</taxon>
        <taxon>Bacillales</taxon>
        <taxon>Bacillaceae</taxon>
        <taxon>Halalkalibacter</taxon>
    </lineage>
</organism>
<reference evidence="6" key="1">
    <citation type="submission" date="2022-05" db="EMBL/GenBank/DDBJ databases">
        <title>Comparative Genomics of Spacecraft Associated Microbes.</title>
        <authorList>
            <person name="Tran M.T."/>
            <person name="Wright A."/>
            <person name="Seuylemezian A."/>
            <person name="Eisen J."/>
            <person name="Coil D."/>
        </authorList>
    </citation>
    <scope>NUCLEOTIDE SEQUENCE</scope>
    <source>
        <strain evidence="6">214.1.1</strain>
    </source>
</reference>
<feature type="transmembrane region" description="Helical" evidence="5">
    <location>
        <begin position="114"/>
        <end position="138"/>
    </location>
</feature>
<evidence type="ECO:0000256" key="2">
    <source>
        <dbReference type="ARBA" id="ARBA00022692"/>
    </source>
</evidence>
<keyword evidence="7" id="KW-1185">Reference proteome</keyword>
<evidence type="ECO:0000313" key="6">
    <source>
        <dbReference type="EMBL" id="MCM3715833.1"/>
    </source>
</evidence>
<keyword evidence="4 5" id="KW-0472">Membrane</keyword>
<accession>A0A9X2DSV6</accession>
<dbReference type="InterPro" id="IPR032808">
    <property type="entry name" value="DoxX"/>
</dbReference>
<dbReference type="AlphaFoldDB" id="A0A9X2DSV6"/>
<protein>
    <submittedName>
        <fullName evidence="6">DoxX family protein</fullName>
    </submittedName>
</protein>
<evidence type="ECO:0000256" key="1">
    <source>
        <dbReference type="ARBA" id="ARBA00004141"/>
    </source>
</evidence>
<proteinExistence type="predicted"/>
<name>A0A9X2DSV6_9BACI</name>
<dbReference type="PANTHER" id="PTHR39157">
    <property type="entry name" value="INTEGRAL MEMBRANE PROTEIN-RELATED"/>
    <property type="match status" value="1"/>
</dbReference>
<dbReference type="PANTHER" id="PTHR39157:SF1">
    <property type="entry name" value="DOXX FAMILY PROTEIN"/>
    <property type="match status" value="1"/>
</dbReference>
<comment type="caution">
    <text evidence="6">The sequence shown here is derived from an EMBL/GenBank/DDBJ whole genome shotgun (WGS) entry which is preliminary data.</text>
</comment>
<keyword evidence="2 5" id="KW-0812">Transmembrane</keyword>
<evidence type="ECO:0000256" key="3">
    <source>
        <dbReference type="ARBA" id="ARBA00022989"/>
    </source>
</evidence>
<evidence type="ECO:0000256" key="4">
    <source>
        <dbReference type="ARBA" id="ARBA00023136"/>
    </source>
</evidence>
<keyword evidence="3 5" id="KW-1133">Transmembrane helix</keyword>
<dbReference type="Pfam" id="PF07681">
    <property type="entry name" value="DoxX"/>
    <property type="match status" value="1"/>
</dbReference>
<dbReference type="Proteomes" id="UP001139179">
    <property type="component" value="Unassembled WGS sequence"/>
</dbReference>